<proteinExistence type="predicted"/>
<evidence type="ECO:0000256" key="6">
    <source>
        <dbReference type="SAM" id="Phobius"/>
    </source>
</evidence>
<keyword evidence="8" id="KW-1185">Reference proteome</keyword>
<comment type="caution">
    <text evidence="7">The sequence shown here is derived from an EMBL/GenBank/DDBJ whole genome shotgun (WGS) entry which is preliminary data.</text>
</comment>
<comment type="subcellular location">
    <subcellularLocation>
        <location evidence="1">Cell membrane</location>
        <topology evidence="1">Multi-pass membrane protein</topology>
    </subcellularLocation>
</comment>
<organism evidence="7 8">
    <name type="scientific">Streptosporangium saharense</name>
    <dbReference type="NCBI Taxonomy" id="1706840"/>
    <lineage>
        <taxon>Bacteria</taxon>
        <taxon>Bacillati</taxon>
        <taxon>Actinomycetota</taxon>
        <taxon>Actinomycetes</taxon>
        <taxon>Streptosporangiales</taxon>
        <taxon>Streptosporangiaceae</taxon>
        <taxon>Streptosporangium</taxon>
    </lineage>
</organism>
<dbReference type="InterPro" id="IPR036259">
    <property type="entry name" value="MFS_trans_sf"/>
</dbReference>
<feature type="transmembrane region" description="Helical" evidence="6">
    <location>
        <begin position="343"/>
        <end position="362"/>
    </location>
</feature>
<dbReference type="AlphaFoldDB" id="A0A7W7QMV0"/>
<evidence type="ECO:0000256" key="1">
    <source>
        <dbReference type="ARBA" id="ARBA00004651"/>
    </source>
</evidence>
<feature type="transmembrane region" description="Helical" evidence="6">
    <location>
        <begin position="156"/>
        <end position="175"/>
    </location>
</feature>
<dbReference type="EMBL" id="JACHJP010000002">
    <property type="protein sequence ID" value="MBB4915956.1"/>
    <property type="molecule type" value="Genomic_DNA"/>
</dbReference>
<dbReference type="PANTHER" id="PTHR23513:SF11">
    <property type="entry name" value="STAPHYLOFERRIN A TRANSPORTER"/>
    <property type="match status" value="1"/>
</dbReference>
<feature type="transmembrane region" description="Helical" evidence="6">
    <location>
        <begin position="20"/>
        <end position="46"/>
    </location>
</feature>
<dbReference type="RefSeq" id="WP_184714714.1">
    <property type="nucleotide sequence ID" value="NZ_JACHJP010000002.1"/>
</dbReference>
<evidence type="ECO:0000313" key="7">
    <source>
        <dbReference type="EMBL" id="MBB4915956.1"/>
    </source>
</evidence>
<protein>
    <submittedName>
        <fullName evidence="7">MFS family permease</fullName>
    </submittedName>
</protein>
<dbReference type="GO" id="GO:0022857">
    <property type="term" value="F:transmembrane transporter activity"/>
    <property type="evidence" value="ECO:0007669"/>
    <property type="project" value="InterPro"/>
</dbReference>
<sequence>MLTPVAAPARLWTRNFRLYFVARIVSMLGDAMFPVALSVAMLSLGYGVSGAGFALAAWMGAFALFVVFGGVLADRFHPRPLMIGSDAARFLIQGSLALYLGLGHPPVWFIIVTSVLGGMATAMFQPGVSSLVPQVAADPQQANGVLKVSEGLSTMAGPAIAGTLLAVTSAGWVFAIDAATFAVSGICLVALRLPAFEVDRSATTLQNLRTGWKEFRSRSWLWGVILIWWVLGVFVWGPITPLGAASIITAHGKAAFGFAEAAFGAGCVLGGLAALRLRPSRPLFGGGVAMFLFPLMPLVAALVPSLPLLMLGYGVSGLGWAFWGVQWATTVQTHIPADRLNRVAAYEIAGSILAVPFGQAIAGPASALFGIRDMLLAAAVIALGCAMALVVAWPIRRLPRLARRS</sequence>
<keyword evidence="3 6" id="KW-0812">Transmembrane</keyword>
<feature type="transmembrane region" description="Helical" evidence="6">
    <location>
        <begin position="309"/>
        <end position="331"/>
    </location>
</feature>
<feature type="transmembrane region" description="Helical" evidence="6">
    <location>
        <begin position="282"/>
        <end position="303"/>
    </location>
</feature>
<evidence type="ECO:0000313" key="8">
    <source>
        <dbReference type="Proteomes" id="UP000552644"/>
    </source>
</evidence>
<gene>
    <name evidence="7" type="ORF">FHS44_003041</name>
</gene>
<dbReference type="Pfam" id="PF07690">
    <property type="entry name" value="MFS_1"/>
    <property type="match status" value="1"/>
</dbReference>
<evidence type="ECO:0000256" key="4">
    <source>
        <dbReference type="ARBA" id="ARBA00022989"/>
    </source>
</evidence>
<name>A0A7W7QMV0_9ACTN</name>
<dbReference type="CDD" id="cd06173">
    <property type="entry name" value="MFS_MefA_like"/>
    <property type="match status" value="1"/>
</dbReference>
<evidence type="ECO:0000256" key="5">
    <source>
        <dbReference type="ARBA" id="ARBA00023136"/>
    </source>
</evidence>
<feature type="transmembrane region" description="Helical" evidence="6">
    <location>
        <begin position="254"/>
        <end position="275"/>
    </location>
</feature>
<dbReference type="GO" id="GO:0005886">
    <property type="term" value="C:plasma membrane"/>
    <property type="evidence" value="ECO:0007669"/>
    <property type="project" value="UniProtKB-SubCell"/>
</dbReference>
<feature type="transmembrane region" description="Helical" evidence="6">
    <location>
        <begin position="374"/>
        <end position="395"/>
    </location>
</feature>
<feature type="transmembrane region" description="Helical" evidence="6">
    <location>
        <begin position="219"/>
        <end position="239"/>
    </location>
</feature>
<dbReference type="Proteomes" id="UP000552644">
    <property type="component" value="Unassembled WGS sequence"/>
</dbReference>
<accession>A0A7W7QMV0</accession>
<keyword evidence="4 6" id="KW-1133">Transmembrane helix</keyword>
<evidence type="ECO:0000256" key="2">
    <source>
        <dbReference type="ARBA" id="ARBA00022475"/>
    </source>
</evidence>
<reference evidence="7 8" key="1">
    <citation type="submission" date="2020-08" db="EMBL/GenBank/DDBJ databases">
        <title>Genomic Encyclopedia of Type Strains, Phase III (KMG-III): the genomes of soil and plant-associated and newly described type strains.</title>
        <authorList>
            <person name="Whitman W."/>
        </authorList>
    </citation>
    <scope>NUCLEOTIDE SEQUENCE [LARGE SCALE GENOMIC DNA]</scope>
    <source>
        <strain evidence="7 8">CECT 8840</strain>
    </source>
</reference>
<dbReference type="InterPro" id="IPR011701">
    <property type="entry name" value="MFS"/>
</dbReference>
<keyword evidence="2" id="KW-1003">Cell membrane</keyword>
<dbReference type="Gene3D" id="1.20.1250.20">
    <property type="entry name" value="MFS general substrate transporter like domains"/>
    <property type="match status" value="1"/>
</dbReference>
<dbReference type="PANTHER" id="PTHR23513">
    <property type="entry name" value="INTEGRAL MEMBRANE EFFLUX PROTEIN-RELATED"/>
    <property type="match status" value="1"/>
</dbReference>
<keyword evidence="5 6" id="KW-0472">Membrane</keyword>
<evidence type="ECO:0000256" key="3">
    <source>
        <dbReference type="ARBA" id="ARBA00022692"/>
    </source>
</evidence>
<dbReference type="SUPFAM" id="SSF103473">
    <property type="entry name" value="MFS general substrate transporter"/>
    <property type="match status" value="1"/>
</dbReference>
<feature type="transmembrane region" description="Helical" evidence="6">
    <location>
        <begin position="52"/>
        <end position="73"/>
    </location>
</feature>